<dbReference type="SMART" id="SM01126">
    <property type="entry name" value="DDE_Tnp_IS1595"/>
    <property type="match status" value="1"/>
</dbReference>
<dbReference type="Proteomes" id="UP000601768">
    <property type="component" value="Unassembled WGS sequence"/>
</dbReference>
<dbReference type="RefSeq" id="WP_186508700.1">
    <property type="nucleotide sequence ID" value="NZ_JACNEP010000046.1"/>
</dbReference>
<dbReference type="InterPro" id="IPR024442">
    <property type="entry name" value="Transposase_Zn_ribbon"/>
</dbReference>
<keyword evidence="3" id="KW-1185">Reference proteome</keyword>
<gene>
    <name evidence="2" type="ORF">H8B19_18850</name>
</gene>
<dbReference type="Pfam" id="PF12760">
    <property type="entry name" value="Zn_ribbon_IS1595"/>
    <property type="match status" value="1"/>
</dbReference>
<name>A0A8J6M4J7_9ALTE</name>
<reference evidence="2" key="1">
    <citation type="journal article" date="2018" name="Int. J. Syst. Evol. Microbiol.">
        <title>Neptunicella marina gen. nov., sp. nov., isolated from surface seawater.</title>
        <authorList>
            <person name="Liu X."/>
            <person name="Lai Q."/>
            <person name="Du Y."/>
            <person name="Zhang X."/>
            <person name="Liu Z."/>
            <person name="Sun F."/>
            <person name="Shao Z."/>
        </authorList>
    </citation>
    <scope>NUCLEOTIDE SEQUENCE</scope>
    <source>
        <strain evidence="2">S27-2</strain>
    </source>
</reference>
<dbReference type="NCBIfam" id="NF033547">
    <property type="entry name" value="transpos_IS1595"/>
    <property type="match status" value="1"/>
</dbReference>
<accession>A0A8J6M4J7</accession>
<proteinExistence type="predicted"/>
<sequence length="315" mass="35658">MAKNQVQFQQGYSLFELMEDFGTEDKCEQALFNWRFPQGYVCRDCGNKTFCQLKSRKLLQCNRCGHQHSLISGTLFASTKLSLTKWFMAIHLLTQSKTGLSAMELKRQLGVNYDTAWKLKHKLLQAMKEADDEHPIGGIVQLDDVYWGGERRGGKRGRGAAGKTPFVAAVALNEQGHPVRMRMTVVNGFQSRAIAKWSARHIKPETIVISDSLACFRAIASEDKHHFRAVTGGNLDMLEHPAFKWVNTMIGNVKNSLRGSCHAIGAKHLPRHLAEYCYRFNNRFDLRALLPRLARVAVRTPPMPYRLLRLADVCG</sequence>
<comment type="caution">
    <text evidence="2">The sequence shown here is derived from an EMBL/GenBank/DDBJ whole genome shotgun (WGS) entry which is preliminary data.</text>
</comment>
<dbReference type="EMBL" id="JACNEP010000046">
    <property type="protein sequence ID" value="MBC3767932.1"/>
    <property type="molecule type" value="Genomic_DNA"/>
</dbReference>
<dbReference type="AlphaFoldDB" id="A0A8J6M4J7"/>
<evidence type="ECO:0000313" key="2">
    <source>
        <dbReference type="EMBL" id="MBC3767932.1"/>
    </source>
</evidence>
<evidence type="ECO:0000259" key="1">
    <source>
        <dbReference type="SMART" id="SM01126"/>
    </source>
</evidence>
<dbReference type="InterPro" id="IPR024445">
    <property type="entry name" value="Tnp_ISXO2-like"/>
</dbReference>
<dbReference type="Pfam" id="PF12762">
    <property type="entry name" value="DDE_Tnp_IS1595"/>
    <property type="match status" value="1"/>
</dbReference>
<reference evidence="2" key="2">
    <citation type="submission" date="2020-08" db="EMBL/GenBank/DDBJ databases">
        <authorList>
            <person name="Lai Q."/>
        </authorList>
    </citation>
    <scope>NUCLEOTIDE SEQUENCE</scope>
    <source>
        <strain evidence="2">S27-2</strain>
    </source>
</reference>
<organism evidence="2 3">
    <name type="scientific">Neptunicella marina</name>
    <dbReference type="NCBI Taxonomy" id="2125989"/>
    <lineage>
        <taxon>Bacteria</taxon>
        <taxon>Pseudomonadati</taxon>
        <taxon>Pseudomonadota</taxon>
        <taxon>Gammaproteobacteria</taxon>
        <taxon>Alteromonadales</taxon>
        <taxon>Alteromonadaceae</taxon>
        <taxon>Neptunicella</taxon>
    </lineage>
</organism>
<protein>
    <submittedName>
        <fullName evidence="2">IS1595 family transposase</fullName>
    </submittedName>
</protein>
<feature type="domain" description="ISXO2-like transposase" evidence="1">
    <location>
        <begin position="135"/>
        <end position="281"/>
    </location>
</feature>
<evidence type="ECO:0000313" key="3">
    <source>
        <dbReference type="Proteomes" id="UP000601768"/>
    </source>
</evidence>